<evidence type="ECO:0000256" key="4">
    <source>
        <dbReference type="ARBA" id="ARBA00022692"/>
    </source>
</evidence>
<evidence type="ECO:0000256" key="7">
    <source>
        <dbReference type="SAM" id="Phobius"/>
    </source>
</evidence>
<feature type="transmembrane region" description="Helical" evidence="7">
    <location>
        <begin position="97"/>
        <end position="121"/>
    </location>
</feature>
<dbReference type="EMBL" id="JAHLFS010000066">
    <property type="protein sequence ID" value="MBU3852186.1"/>
    <property type="molecule type" value="Genomic_DNA"/>
</dbReference>
<keyword evidence="2" id="KW-0813">Transport</keyword>
<gene>
    <name evidence="9" type="ORF">H9901_05765</name>
</gene>
<feature type="transmembrane region" description="Helical" evidence="7">
    <location>
        <begin position="361"/>
        <end position="386"/>
    </location>
</feature>
<accession>A0A948TKG1</accession>
<evidence type="ECO:0000256" key="3">
    <source>
        <dbReference type="ARBA" id="ARBA00022475"/>
    </source>
</evidence>
<feature type="domain" description="Major facilitator superfamily (MFS) profile" evidence="8">
    <location>
        <begin position="6"/>
        <end position="385"/>
    </location>
</feature>
<reference evidence="9" key="1">
    <citation type="journal article" date="2021" name="PeerJ">
        <title>Extensive microbial diversity within the chicken gut microbiome revealed by metagenomics and culture.</title>
        <authorList>
            <person name="Gilroy R."/>
            <person name="Ravi A."/>
            <person name="Getino M."/>
            <person name="Pursley I."/>
            <person name="Horton D.L."/>
            <person name="Alikhan N.F."/>
            <person name="Baker D."/>
            <person name="Gharbi K."/>
            <person name="Hall N."/>
            <person name="Watson M."/>
            <person name="Adriaenssens E.M."/>
            <person name="Foster-Nyarko E."/>
            <person name="Jarju S."/>
            <person name="Secka A."/>
            <person name="Antonio M."/>
            <person name="Oren A."/>
            <person name="Chaudhuri R.R."/>
            <person name="La Ragione R."/>
            <person name="Hildebrand F."/>
            <person name="Pallen M.J."/>
        </authorList>
    </citation>
    <scope>NUCLEOTIDE SEQUENCE</scope>
    <source>
        <strain evidence="9">F6-6636</strain>
    </source>
</reference>
<dbReference type="PANTHER" id="PTHR23517:SF10">
    <property type="entry name" value="MAJOR FACILITATOR SUPERFAMILY (MFS) PROFILE DOMAIN-CONTAINING PROTEIN"/>
    <property type="match status" value="1"/>
</dbReference>
<keyword evidence="6 7" id="KW-0472">Membrane</keyword>
<evidence type="ECO:0000256" key="5">
    <source>
        <dbReference type="ARBA" id="ARBA00022989"/>
    </source>
</evidence>
<feature type="transmembrane region" description="Helical" evidence="7">
    <location>
        <begin position="241"/>
        <end position="263"/>
    </location>
</feature>
<dbReference type="PANTHER" id="PTHR23517">
    <property type="entry name" value="RESISTANCE PROTEIN MDTM, PUTATIVE-RELATED-RELATED"/>
    <property type="match status" value="1"/>
</dbReference>
<dbReference type="InterPro" id="IPR036259">
    <property type="entry name" value="MFS_trans_sf"/>
</dbReference>
<dbReference type="Proteomes" id="UP000777303">
    <property type="component" value="Unassembled WGS sequence"/>
</dbReference>
<feature type="transmembrane region" description="Helical" evidence="7">
    <location>
        <begin position="203"/>
        <end position="221"/>
    </location>
</feature>
<feature type="transmembrane region" description="Helical" evidence="7">
    <location>
        <begin position="275"/>
        <end position="292"/>
    </location>
</feature>
<dbReference type="InterPro" id="IPR020846">
    <property type="entry name" value="MFS_dom"/>
</dbReference>
<dbReference type="InterPro" id="IPR011701">
    <property type="entry name" value="MFS"/>
</dbReference>
<proteinExistence type="predicted"/>
<feature type="transmembrane region" description="Helical" evidence="7">
    <location>
        <begin position="298"/>
        <end position="320"/>
    </location>
</feature>
<name>A0A948TKG1_9LACO</name>
<dbReference type="SUPFAM" id="SSF103473">
    <property type="entry name" value="MFS general substrate transporter"/>
    <property type="match status" value="1"/>
</dbReference>
<dbReference type="Gene3D" id="1.20.1250.20">
    <property type="entry name" value="MFS general substrate transporter like domains"/>
    <property type="match status" value="2"/>
</dbReference>
<evidence type="ECO:0000256" key="2">
    <source>
        <dbReference type="ARBA" id="ARBA00022448"/>
    </source>
</evidence>
<reference evidence="9" key="2">
    <citation type="submission" date="2021-04" db="EMBL/GenBank/DDBJ databases">
        <authorList>
            <person name="Gilroy R."/>
        </authorList>
    </citation>
    <scope>NUCLEOTIDE SEQUENCE</scope>
    <source>
        <strain evidence="9">F6-6636</strain>
    </source>
</reference>
<protein>
    <submittedName>
        <fullName evidence="9">MFS transporter</fullName>
    </submittedName>
</protein>
<dbReference type="InterPro" id="IPR050171">
    <property type="entry name" value="MFS_Transporters"/>
</dbReference>
<feature type="transmembrane region" description="Helical" evidence="7">
    <location>
        <begin position="42"/>
        <end position="61"/>
    </location>
</feature>
<dbReference type="Pfam" id="PF07690">
    <property type="entry name" value="MFS_1"/>
    <property type="match status" value="1"/>
</dbReference>
<dbReference type="PROSITE" id="PS50850">
    <property type="entry name" value="MFS"/>
    <property type="match status" value="1"/>
</dbReference>
<keyword evidence="5 7" id="KW-1133">Transmembrane helix</keyword>
<comment type="subcellular location">
    <subcellularLocation>
        <location evidence="1">Cell membrane</location>
        <topology evidence="1">Multi-pass membrane protein</topology>
    </subcellularLocation>
</comment>
<evidence type="ECO:0000313" key="9">
    <source>
        <dbReference type="EMBL" id="MBU3852186.1"/>
    </source>
</evidence>
<evidence type="ECO:0000256" key="1">
    <source>
        <dbReference type="ARBA" id="ARBA00004651"/>
    </source>
</evidence>
<organism evidence="9 10">
    <name type="scientific">Candidatus Paralactobacillus gallistercoris</name>
    <dbReference type="NCBI Taxonomy" id="2838724"/>
    <lineage>
        <taxon>Bacteria</taxon>
        <taxon>Bacillati</taxon>
        <taxon>Bacillota</taxon>
        <taxon>Bacilli</taxon>
        <taxon>Lactobacillales</taxon>
        <taxon>Lactobacillaceae</taxon>
        <taxon>Lactobacillus</taxon>
    </lineage>
</organism>
<feature type="transmembrane region" description="Helical" evidence="7">
    <location>
        <begin position="73"/>
        <end position="91"/>
    </location>
</feature>
<evidence type="ECO:0000259" key="8">
    <source>
        <dbReference type="PROSITE" id="PS50850"/>
    </source>
</evidence>
<keyword evidence="3" id="KW-1003">Cell membrane</keyword>
<comment type="caution">
    <text evidence="9">The sequence shown here is derived from an EMBL/GenBank/DDBJ whole genome shotgun (WGS) entry which is preliminary data.</text>
</comment>
<dbReference type="GO" id="GO:0005886">
    <property type="term" value="C:plasma membrane"/>
    <property type="evidence" value="ECO:0007669"/>
    <property type="project" value="UniProtKB-SubCell"/>
</dbReference>
<evidence type="ECO:0000256" key="6">
    <source>
        <dbReference type="ARBA" id="ARBA00023136"/>
    </source>
</evidence>
<sequence length="399" mass="45086">MTKTLRLRWLLLGALIVNTASSFIWPLTTVYMHNYLHESLTVSGWVLFFYSITMVVGNYLGGYLFDRWSRYKTMIVGVGLMVINAGLLIFYHGWPNYALFLILLGLGNGIVATGINSYATVVHGYRSSYIFNVLYFMNNLGLVLGTLLVGIVLPMGIADVFIVAFVLFVAFILVVIFGYHVPEPKFNQVYQLKHAHHHPAKSTLLRMIILMLALLITWVAYEQWQSNISSYMLSLHMSIQKYSFVWTFNAILIVLFQPLLTAFDRWLLQHLMGRMYVGFVIMSSSFIILLVAKHYTMFLASMALLTIGEIAVFPAVSTFVDRLASLHEKGKYQGYVNMFASIGRAIGPLVGAQIVDFTASYRILFLCCVLAMFAITTLFIIINIYLDKKIGSVVCADNK</sequence>
<feature type="transmembrane region" description="Helical" evidence="7">
    <location>
        <begin position="160"/>
        <end position="182"/>
    </location>
</feature>
<dbReference type="GO" id="GO:0022857">
    <property type="term" value="F:transmembrane transporter activity"/>
    <property type="evidence" value="ECO:0007669"/>
    <property type="project" value="InterPro"/>
</dbReference>
<evidence type="ECO:0000313" key="10">
    <source>
        <dbReference type="Proteomes" id="UP000777303"/>
    </source>
</evidence>
<dbReference type="AlphaFoldDB" id="A0A948TKG1"/>
<keyword evidence="4 7" id="KW-0812">Transmembrane</keyword>
<feature type="transmembrane region" description="Helical" evidence="7">
    <location>
        <begin position="133"/>
        <end position="154"/>
    </location>
</feature>